<gene>
    <name evidence="2" type="ORF">D9C73_027728</name>
</gene>
<dbReference type="AlphaFoldDB" id="A0A4U5TTS1"/>
<protein>
    <submittedName>
        <fullName evidence="2">Zinc finger BED domain-containing protein 5</fullName>
    </submittedName>
</protein>
<proteinExistence type="predicted"/>
<dbReference type="EMBL" id="ML142788">
    <property type="protein sequence ID" value="TKS64936.1"/>
    <property type="molecule type" value="Genomic_DNA"/>
</dbReference>
<organism evidence="2 3">
    <name type="scientific">Collichthys lucidus</name>
    <name type="common">Big head croaker</name>
    <name type="synonym">Sciaena lucida</name>
    <dbReference type="NCBI Taxonomy" id="240159"/>
    <lineage>
        <taxon>Eukaryota</taxon>
        <taxon>Metazoa</taxon>
        <taxon>Chordata</taxon>
        <taxon>Craniata</taxon>
        <taxon>Vertebrata</taxon>
        <taxon>Euteleostomi</taxon>
        <taxon>Actinopterygii</taxon>
        <taxon>Neopterygii</taxon>
        <taxon>Teleostei</taxon>
        <taxon>Neoteleostei</taxon>
        <taxon>Acanthomorphata</taxon>
        <taxon>Eupercaria</taxon>
        <taxon>Sciaenidae</taxon>
        <taxon>Collichthys</taxon>
    </lineage>
</organism>
<accession>A0A4U5TTS1</accession>
<dbReference type="PANTHER" id="PTHR45913:SF19">
    <property type="entry name" value="LOW QUALITY PROTEIN: ZINC FINGER BED DOMAIN-CONTAINING PROTEIN 5-LIKE"/>
    <property type="match status" value="1"/>
</dbReference>
<dbReference type="PANTHER" id="PTHR45913">
    <property type="entry name" value="EPM2A-INTERACTING PROTEIN 1"/>
    <property type="match status" value="1"/>
</dbReference>
<name>A0A4U5TTS1_COLLU</name>
<dbReference type="InterPro" id="IPR012337">
    <property type="entry name" value="RNaseH-like_sf"/>
</dbReference>
<evidence type="ECO:0000313" key="2">
    <source>
        <dbReference type="EMBL" id="TKS64936.1"/>
    </source>
</evidence>
<dbReference type="SUPFAM" id="SSF53098">
    <property type="entry name" value="Ribonuclease H-like"/>
    <property type="match status" value="1"/>
</dbReference>
<sequence length="579" mass="66493">MDKFVTALPAKRKPDYESSPNVATSKAKTRKYDEAYLALGFTSTTVGKEERPQCVVCLKILARDSLKPNKLKRHLETTHPEHKDKPVEFFRKKLTHCRAQQSRFTKAASLPANAQLASYKVAYRVAQCKKPHTIAEELILPSAIDMVSTMIDVATASKLKAIPLSNNTISRRIYDMSKDIEEQLNDKIRDRRFALQMDEATDSNKDCLLITYVRFIDADDLREDLLFCKQVTSRATADKLFKIIDTYLREADLKWEDCVGICTDRAQAMAGRRGGLQALIKRVSPNVQWTHCMIHREALASKQLSPDLHDVMTDVITTRVPMAVTWKVLSRVFELRDEIRIFLEEEKNELAHTFNNNKFLMKLAYLSDMFQKLNELNLQMQGSDTHLPHLADKITSFTRKLEMWEQRVTEGNIDSFENLKSFIEVNKLQNTVIPCMKAHISALQKHFQRYFPVQDPTQYDWIRDPFSATPPAEFSTTENEQFIDVTSDSIMRLEFKSKTLAAFWIGVEKDFPLLGKRALATLLPFATSYLCEIGFSAVASIKTKYRSKLDIENELRVAVSQLQPRFEKICSMKQAHTSH</sequence>
<reference evidence="2 3" key="1">
    <citation type="submission" date="2019-01" db="EMBL/GenBank/DDBJ databases">
        <title>Genome Assembly of Collichthys lucidus.</title>
        <authorList>
            <person name="Cai M."/>
            <person name="Xiao S."/>
        </authorList>
    </citation>
    <scope>NUCLEOTIDE SEQUENCE [LARGE SCALE GENOMIC DNA]</scope>
    <source>
        <strain evidence="2">JT15FE1705JMU</strain>
        <tissue evidence="2">Muscle</tissue>
    </source>
</reference>
<evidence type="ECO:0000256" key="1">
    <source>
        <dbReference type="SAM" id="MobiDB-lite"/>
    </source>
</evidence>
<feature type="region of interest" description="Disordered" evidence="1">
    <location>
        <begin position="1"/>
        <end position="24"/>
    </location>
</feature>
<dbReference type="Proteomes" id="UP000298787">
    <property type="component" value="Unassembled WGS sequence"/>
</dbReference>
<keyword evidence="3" id="KW-1185">Reference proteome</keyword>
<evidence type="ECO:0000313" key="3">
    <source>
        <dbReference type="Proteomes" id="UP000298787"/>
    </source>
</evidence>